<keyword evidence="3" id="KW-1185">Reference proteome</keyword>
<dbReference type="Proteomes" id="UP000317940">
    <property type="component" value="Unassembled WGS sequence"/>
</dbReference>
<sequence length="174" mass="18434">MDAWDEALAFARRRLAEARADAGFAATAQRRYRVWEMDREWAGQRIVPLLALVVHGSRESSGARRPTPHEVVTALRAGRHEELLDAAVSLSAAARRQLDPLAAVFRDTATGAGLLRLRLTAMALDVARRADGPFPAAGGGSMAAPPGPRRSGPARVELRLEGPGGPEGPSGATT</sequence>
<accession>A0A561T746</accession>
<dbReference type="AlphaFoldDB" id="A0A561T746"/>
<gene>
    <name evidence="2" type="ORF">FHX73_14402</name>
</gene>
<dbReference type="EMBL" id="VIWT01000004">
    <property type="protein sequence ID" value="TWF82920.1"/>
    <property type="molecule type" value="Genomic_DNA"/>
</dbReference>
<feature type="region of interest" description="Disordered" evidence="1">
    <location>
        <begin position="130"/>
        <end position="174"/>
    </location>
</feature>
<reference evidence="2 3" key="1">
    <citation type="submission" date="2019-06" db="EMBL/GenBank/DDBJ databases">
        <title>Sequencing the genomes of 1000 actinobacteria strains.</title>
        <authorList>
            <person name="Klenk H.-P."/>
        </authorList>
    </citation>
    <scope>NUCLEOTIDE SEQUENCE [LARGE SCALE GENOMIC DNA]</scope>
    <source>
        <strain evidence="2 3">DSM 44826</strain>
    </source>
</reference>
<dbReference type="RefSeq" id="WP_145910181.1">
    <property type="nucleotide sequence ID" value="NZ_BAAAMZ010000009.1"/>
</dbReference>
<name>A0A561T746_9ACTN</name>
<evidence type="ECO:0000313" key="3">
    <source>
        <dbReference type="Proteomes" id="UP000317940"/>
    </source>
</evidence>
<comment type="caution">
    <text evidence="2">The sequence shown here is derived from an EMBL/GenBank/DDBJ whole genome shotgun (WGS) entry which is preliminary data.</text>
</comment>
<organism evidence="2 3">
    <name type="scientific">Kitasatospora viridis</name>
    <dbReference type="NCBI Taxonomy" id="281105"/>
    <lineage>
        <taxon>Bacteria</taxon>
        <taxon>Bacillati</taxon>
        <taxon>Actinomycetota</taxon>
        <taxon>Actinomycetes</taxon>
        <taxon>Kitasatosporales</taxon>
        <taxon>Streptomycetaceae</taxon>
        <taxon>Kitasatospora</taxon>
    </lineage>
</organism>
<evidence type="ECO:0000313" key="2">
    <source>
        <dbReference type="EMBL" id="TWF82920.1"/>
    </source>
</evidence>
<evidence type="ECO:0000256" key="1">
    <source>
        <dbReference type="SAM" id="MobiDB-lite"/>
    </source>
</evidence>
<proteinExistence type="predicted"/>
<protein>
    <submittedName>
        <fullName evidence="2">Uncharacterized protein</fullName>
    </submittedName>
</protein>